<name>A0AAU7ED67_9FLAO</name>
<keyword evidence="5 18" id="KW-0479">Metal-binding</keyword>
<comment type="function">
    <text evidence="14 19">Bifunctional enzyme that catalyzes the epimerization of the S- and R-forms of NAD(P)HX and the dehydration of the S-form of NAD(P)HX at the expense of ADP, which is converted to AMP. This allows the repair of both epimers of NAD(P)HX, a damaged form of NAD(P)H that is a result of enzymatic or heat-dependent hydration.</text>
</comment>
<dbReference type="PANTHER" id="PTHR12592">
    <property type="entry name" value="ATP-DEPENDENT (S)-NAD(P)H-HYDRATE DEHYDRATASE FAMILY MEMBER"/>
    <property type="match status" value="1"/>
</dbReference>
<feature type="binding site" evidence="17">
    <location>
        <begin position="412"/>
        <end position="416"/>
    </location>
    <ligand>
        <name>AMP</name>
        <dbReference type="ChEBI" id="CHEBI:456215"/>
    </ligand>
</feature>
<comment type="cofactor">
    <cofactor evidence="17">
        <name>Mg(2+)</name>
        <dbReference type="ChEBI" id="CHEBI:18420"/>
    </cofactor>
</comment>
<dbReference type="InterPro" id="IPR036652">
    <property type="entry name" value="YjeF_N_dom_sf"/>
</dbReference>
<accession>A0AAU7ED67</accession>
<keyword evidence="12 17" id="KW-0456">Lyase</keyword>
<evidence type="ECO:0000256" key="11">
    <source>
        <dbReference type="ARBA" id="ARBA00023235"/>
    </source>
</evidence>
<dbReference type="InterPro" id="IPR000631">
    <property type="entry name" value="CARKD"/>
</dbReference>
<evidence type="ECO:0000256" key="16">
    <source>
        <dbReference type="ARBA" id="ARBA00049209"/>
    </source>
</evidence>
<feature type="binding site" evidence="18">
    <location>
        <begin position="58"/>
        <end position="62"/>
    </location>
    <ligand>
        <name>(6S)-NADPHX</name>
        <dbReference type="ChEBI" id="CHEBI:64076"/>
    </ligand>
</feature>
<dbReference type="PROSITE" id="PS51385">
    <property type="entry name" value="YJEF_N"/>
    <property type="match status" value="1"/>
</dbReference>
<comment type="cofactor">
    <cofactor evidence="18 19">
        <name>K(+)</name>
        <dbReference type="ChEBI" id="CHEBI:29103"/>
    </cofactor>
    <text evidence="18 19">Binds 1 potassium ion per subunit.</text>
</comment>
<dbReference type="CDD" id="cd01171">
    <property type="entry name" value="YXKO-related"/>
    <property type="match status" value="1"/>
</dbReference>
<dbReference type="SUPFAM" id="SSF53613">
    <property type="entry name" value="Ribokinase-like"/>
    <property type="match status" value="1"/>
</dbReference>
<comment type="subunit">
    <text evidence="17">Homotetramer.</text>
</comment>
<comment type="catalytic activity">
    <reaction evidence="15 17 19">
        <text>(6S)-NADHX + ADP = AMP + phosphate + NADH + H(+)</text>
        <dbReference type="Rhea" id="RHEA:32223"/>
        <dbReference type="ChEBI" id="CHEBI:15378"/>
        <dbReference type="ChEBI" id="CHEBI:43474"/>
        <dbReference type="ChEBI" id="CHEBI:57945"/>
        <dbReference type="ChEBI" id="CHEBI:64074"/>
        <dbReference type="ChEBI" id="CHEBI:456215"/>
        <dbReference type="ChEBI" id="CHEBI:456216"/>
        <dbReference type="EC" id="4.2.1.136"/>
    </reaction>
</comment>
<evidence type="ECO:0000256" key="17">
    <source>
        <dbReference type="HAMAP-Rule" id="MF_01965"/>
    </source>
</evidence>
<feature type="domain" description="YjeF C-terminal" evidence="20">
    <location>
        <begin position="228"/>
        <end position="500"/>
    </location>
</feature>
<keyword evidence="7 17" id="KW-0067">ATP-binding</keyword>
<evidence type="ECO:0000256" key="19">
    <source>
        <dbReference type="PIRNR" id="PIRNR017184"/>
    </source>
</evidence>
<dbReference type="EC" id="4.2.1.136" evidence="19"/>
<gene>
    <name evidence="17" type="primary">nnrD</name>
    <name evidence="18" type="synonym">nnrE</name>
    <name evidence="22" type="ORF">QLS71_014850</name>
</gene>
<evidence type="ECO:0000256" key="18">
    <source>
        <dbReference type="HAMAP-Rule" id="MF_01966"/>
    </source>
</evidence>
<feature type="binding site" evidence="18">
    <location>
        <position position="127"/>
    </location>
    <ligand>
        <name>K(+)</name>
        <dbReference type="ChEBI" id="CHEBI:29103"/>
    </ligand>
</feature>
<dbReference type="PROSITE" id="PS51383">
    <property type="entry name" value="YJEF_C_3"/>
    <property type="match status" value="1"/>
</dbReference>
<feature type="binding site" evidence="17">
    <location>
        <position position="441"/>
    </location>
    <ligand>
        <name>(6S)-NADPHX</name>
        <dbReference type="ChEBI" id="CHEBI:64076"/>
    </ligand>
</feature>
<evidence type="ECO:0000313" key="22">
    <source>
        <dbReference type="EMBL" id="XBL13590.1"/>
    </source>
</evidence>
<dbReference type="HAMAP" id="MF_01966">
    <property type="entry name" value="NADHX_epimerase"/>
    <property type="match status" value="1"/>
</dbReference>
<dbReference type="Gene3D" id="3.40.50.10260">
    <property type="entry name" value="YjeF N-terminal domain"/>
    <property type="match status" value="1"/>
</dbReference>
<dbReference type="Gene3D" id="3.40.1190.20">
    <property type="match status" value="1"/>
</dbReference>
<organism evidence="22 23">
    <name type="scientific">Mariniflexile litorale</name>
    <dbReference type="NCBI Taxonomy" id="3045158"/>
    <lineage>
        <taxon>Bacteria</taxon>
        <taxon>Pseudomonadati</taxon>
        <taxon>Bacteroidota</taxon>
        <taxon>Flavobacteriia</taxon>
        <taxon>Flavobacteriales</taxon>
        <taxon>Flavobacteriaceae</taxon>
        <taxon>Mariniflexile</taxon>
    </lineage>
</organism>
<evidence type="ECO:0000313" key="23">
    <source>
        <dbReference type="Proteomes" id="UP001224325"/>
    </source>
</evidence>
<comment type="caution">
    <text evidence="18">Lacks conserved residue(s) required for the propagation of feature annotation.</text>
</comment>
<dbReference type="Proteomes" id="UP001224325">
    <property type="component" value="Chromosome"/>
</dbReference>
<dbReference type="InterPro" id="IPR017953">
    <property type="entry name" value="Carbohydrate_kinase_pred_CS"/>
</dbReference>
<evidence type="ECO:0000256" key="15">
    <source>
        <dbReference type="ARBA" id="ARBA00048238"/>
    </source>
</evidence>
<evidence type="ECO:0000256" key="6">
    <source>
        <dbReference type="ARBA" id="ARBA00022741"/>
    </source>
</evidence>
<evidence type="ECO:0000256" key="8">
    <source>
        <dbReference type="ARBA" id="ARBA00022857"/>
    </source>
</evidence>
<dbReference type="GO" id="GO:0052855">
    <property type="term" value="F:ADP-dependent NAD(P)H-hydrate dehydratase activity"/>
    <property type="evidence" value="ECO:0007669"/>
    <property type="project" value="UniProtKB-UniRule"/>
</dbReference>
<dbReference type="GO" id="GO:0046872">
    <property type="term" value="F:metal ion binding"/>
    <property type="evidence" value="ECO:0007669"/>
    <property type="project" value="UniProtKB-UniRule"/>
</dbReference>
<keyword evidence="8 17" id="KW-0521">NADP</keyword>
<evidence type="ECO:0000259" key="20">
    <source>
        <dbReference type="PROSITE" id="PS51383"/>
    </source>
</evidence>
<comment type="similarity">
    <text evidence="18">Belongs to the NnrE/AIBP family.</text>
</comment>
<comment type="function">
    <text evidence="17">Catalyzes the dehydration of the S-form of NAD(P)HX at the expense of ADP, which is converted to AMP. Together with NAD(P)HX epimerase, which catalyzes the epimerization of the S- and R-forms, the enzyme allows the repair of both epimers of NAD(P)HX, a damaged form of NAD(P)H that is a result of enzymatic or heat-dependent hydration.</text>
</comment>
<comment type="catalytic activity">
    <reaction evidence="16 17 19">
        <text>(6S)-NADPHX + ADP = AMP + phosphate + NADPH + H(+)</text>
        <dbReference type="Rhea" id="RHEA:32235"/>
        <dbReference type="ChEBI" id="CHEBI:15378"/>
        <dbReference type="ChEBI" id="CHEBI:43474"/>
        <dbReference type="ChEBI" id="CHEBI:57783"/>
        <dbReference type="ChEBI" id="CHEBI:64076"/>
        <dbReference type="ChEBI" id="CHEBI:456215"/>
        <dbReference type="ChEBI" id="CHEBI:456216"/>
        <dbReference type="EC" id="4.2.1.136"/>
    </reaction>
</comment>
<dbReference type="AlphaFoldDB" id="A0AAU7ED67"/>
<reference evidence="22" key="1">
    <citation type="submission" date="2024-04" db="EMBL/GenBank/DDBJ databases">
        <title>Mariniflexile litorale, isolated from the shallow sediments of the Sea of Japan.</title>
        <authorList>
            <person name="Romanenko L."/>
            <person name="Isaeva M."/>
        </authorList>
    </citation>
    <scope>NUCLEOTIDE SEQUENCE [LARGE SCALE GENOMIC DNA]</scope>
    <source>
        <strain evidence="22">KMM 9835</strain>
    </source>
</reference>
<dbReference type="PROSITE" id="PS01050">
    <property type="entry name" value="YJEF_C_2"/>
    <property type="match status" value="1"/>
</dbReference>
<keyword evidence="13" id="KW-0511">Multifunctional enzyme</keyword>
<dbReference type="KEGG" id="mlil:QLS71_014850"/>
<evidence type="ECO:0000256" key="2">
    <source>
        <dbReference type="ARBA" id="ARBA00000909"/>
    </source>
</evidence>
<feature type="binding site" evidence="17">
    <location>
        <position position="263"/>
    </location>
    <ligand>
        <name>(6S)-NADPHX</name>
        <dbReference type="ChEBI" id="CHEBI:64076"/>
    </ligand>
</feature>
<dbReference type="SUPFAM" id="SSF64153">
    <property type="entry name" value="YjeF N-terminal domain-like"/>
    <property type="match status" value="1"/>
</dbReference>
<evidence type="ECO:0000256" key="12">
    <source>
        <dbReference type="ARBA" id="ARBA00023239"/>
    </source>
</evidence>
<dbReference type="RefSeq" id="WP_308993789.1">
    <property type="nucleotide sequence ID" value="NZ_CP155618.1"/>
</dbReference>
<feature type="binding site" evidence="18">
    <location>
        <position position="59"/>
    </location>
    <ligand>
        <name>K(+)</name>
        <dbReference type="ChEBI" id="CHEBI:29103"/>
    </ligand>
</feature>
<dbReference type="Pfam" id="PF03853">
    <property type="entry name" value="YjeF_N"/>
    <property type="match status" value="1"/>
</dbReference>
<evidence type="ECO:0000256" key="5">
    <source>
        <dbReference type="ARBA" id="ARBA00022723"/>
    </source>
</evidence>
<evidence type="ECO:0000256" key="3">
    <source>
        <dbReference type="ARBA" id="ARBA00006001"/>
    </source>
</evidence>
<dbReference type="GO" id="GO:0046496">
    <property type="term" value="P:nicotinamide nucleotide metabolic process"/>
    <property type="evidence" value="ECO:0007669"/>
    <property type="project" value="UniProtKB-UniRule"/>
</dbReference>
<keyword evidence="23" id="KW-1185">Reference proteome</keyword>
<keyword evidence="9 18" id="KW-0630">Potassium</keyword>
<feature type="binding site" evidence="18">
    <location>
        <begin position="131"/>
        <end position="137"/>
    </location>
    <ligand>
        <name>(6S)-NADPHX</name>
        <dbReference type="ChEBI" id="CHEBI:64076"/>
    </ligand>
</feature>
<keyword evidence="6 17" id="KW-0547">Nucleotide-binding</keyword>
<comment type="similarity">
    <text evidence="17">Belongs to the NnrD/CARKD family.</text>
</comment>
<dbReference type="InterPro" id="IPR030677">
    <property type="entry name" value="Nnr"/>
</dbReference>
<dbReference type="EC" id="5.1.99.6" evidence="19"/>
<feature type="binding site" evidence="18">
    <location>
        <position position="160"/>
    </location>
    <ligand>
        <name>(6S)-NADPHX</name>
        <dbReference type="ChEBI" id="CHEBI:64076"/>
    </ligand>
</feature>
<comment type="catalytic activity">
    <reaction evidence="1 18 19">
        <text>(6R)-NADHX = (6S)-NADHX</text>
        <dbReference type="Rhea" id="RHEA:32215"/>
        <dbReference type="ChEBI" id="CHEBI:64074"/>
        <dbReference type="ChEBI" id="CHEBI:64075"/>
        <dbReference type="EC" id="5.1.99.6"/>
    </reaction>
</comment>
<evidence type="ECO:0000256" key="14">
    <source>
        <dbReference type="ARBA" id="ARBA00025153"/>
    </source>
</evidence>
<evidence type="ECO:0000256" key="10">
    <source>
        <dbReference type="ARBA" id="ARBA00023027"/>
    </source>
</evidence>
<comment type="similarity">
    <text evidence="4 19">In the C-terminal section; belongs to the NnrD/CARKD family.</text>
</comment>
<dbReference type="PIRSF" id="PIRSF017184">
    <property type="entry name" value="Nnr"/>
    <property type="match status" value="1"/>
</dbReference>
<comment type="similarity">
    <text evidence="3 19">In the N-terminal section; belongs to the NnrE/AIBP family.</text>
</comment>
<keyword evidence="11 18" id="KW-0413">Isomerase</keyword>
<proteinExistence type="inferred from homology"/>
<evidence type="ECO:0000256" key="1">
    <source>
        <dbReference type="ARBA" id="ARBA00000013"/>
    </source>
</evidence>
<dbReference type="GO" id="GO:0110051">
    <property type="term" value="P:metabolite repair"/>
    <property type="evidence" value="ECO:0007669"/>
    <property type="project" value="TreeGrafter"/>
</dbReference>
<dbReference type="EMBL" id="CP155618">
    <property type="protein sequence ID" value="XBL13590.1"/>
    <property type="molecule type" value="Genomic_DNA"/>
</dbReference>
<dbReference type="InterPro" id="IPR029056">
    <property type="entry name" value="Ribokinase-like"/>
</dbReference>
<dbReference type="NCBIfam" id="TIGR00196">
    <property type="entry name" value="yjeF_cterm"/>
    <property type="match status" value="1"/>
</dbReference>
<dbReference type="GO" id="GO:0005524">
    <property type="term" value="F:ATP binding"/>
    <property type="evidence" value="ECO:0007669"/>
    <property type="project" value="UniProtKB-UniRule"/>
</dbReference>
<dbReference type="NCBIfam" id="TIGR00197">
    <property type="entry name" value="yjeF_nterm"/>
    <property type="match status" value="1"/>
</dbReference>
<evidence type="ECO:0000256" key="13">
    <source>
        <dbReference type="ARBA" id="ARBA00023268"/>
    </source>
</evidence>
<comment type="catalytic activity">
    <reaction evidence="2 18 19">
        <text>(6R)-NADPHX = (6S)-NADPHX</text>
        <dbReference type="Rhea" id="RHEA:32227"/>
        <dbReference type="ChEBI" id="CHEBI:64076"/>
        <dbReference type="ChEBI" id="CHEBI:64077"/>
        <dbReference type="EC" id="5.1.99.6"/>
    </reaction>
</comment>
<feature type="domain" description="YjeF N-terminal" evidence="21">
    <location>
        <begin position="9"/>
        <end position="218"/>
    </location>
</feature>
<feature type="binding site" evidence="17">
    <location>
        <position position="377"/>
    </location>
    <ligand>
        <name>(6S)-NADPHX</name>
        <dbReference type="ChEBI" id="CHEBI:64076"/>
    </ligand>
</feature>
<keyword evidence="10 17" id="KW-0520">NAD</keyword>
<feature type="binding site" evidence="17">
    <location>
        <position position="326"/>
    </location>
    <ligand>
        <name>(6S)-NADPHX</name>
        <dbReference type="ChEBI" id="CHEBI:64076"/>
    </ligand>
</feature>
<dbReference type="Pfam" id="PF01256">
    <property type="entry name" value="Carb_kinase"/>
    <property type="match status" value="1"/>
</dbReference>
<feature type="binding site" evidence="18">
    <location>
        <position position="163"/>
    </location>
    <ligand>
        <name>K(+)</name>
        <dbReference type="ChEBI" id="CHEBI:29103"/>
    </ligand>
</feature>
<dbReference type="InterPro" id="IPR004443">
    <property type="entry name" value="YjeF_N_dom"/>
</dbReference>
<evidence type="ECO:0000256" key="4">
    <source>
        <dbReference type="ARBA" id="ARBA00009524"/>
    </source>
</evidence>
<comment type="function">
    <text evidence="18">Catalyzes the epimerization of the S- and R-forms of NAD(P)HX, a damaged form of NAD(P)H that is a result of enzymatic or heat-dependent hydration. This is a prerequisite for the S-specific NAD(P)H-hydrate dehydratase to allow the repair of both epimers of NAD(P)HX.</text>
</comment>
<evidence type="ECO:0000256" key="7">
    <source>
        <dbReference type="ARBA" id="ARBA00022840"/>
    </source>
</evidence>
<protein>
    <recommendedName>
        <fullName evidence="19">Bifunctional NAD(P)H-hydrate repair enzyme</fullName>
    </recommendedName>
    <alternativeName>
        <fullName evidence="19">Nicotinamide nucleotide repair protein</fullName>
    </alternativeName>
    <domain>
        <recommendedName>
            <fullName evidence="19">ADP-dependent (S)-NAD(P)H-hydrate dehydratase</fullName>
            <ecNumber evidence="19">4.2.1.136</ecNumber>
        </recommendedName>
        <alternativeName>
            <fullName evidence="19">ADP-dependent NAD(P)HX dehydratase</fullName>
        </alternativeName>
    </domain>
    <domain>
        <recommendedName>
            <fullName evidence="19">NAD(P)H-hydrate epimerase</fullName>
            <ecNumber evidence="19">5.1.99.6</ecNumber>
        </recommendedName>
    </domain>
</protein>
<sequence length="518" mass="57268">MKIFSKEQIYEGDKLTVERQNISSTDLMERAGAQIFKWMHIRLQGAQVPIHIFCGIGNNGGDGLVLARHLILDGYNVKIYVVNCSDKRSKDFLINYDRIKNVTKHWPTLLSCKEDFPEIHAEDIIVDAIFGIGLNRPVDNWVKDLFIHFKKTKAFTLSIDIPSGLQIDGVTKDEDAVVWAGYTLSFVVPKLVFFLPETAKYTIHWEVLDIGLDVNFLSETSAEAELIGKHEVLPLYIPRDKFSHKGQFGHSLIIGGSYGKIGAVILASRAALSSGAGLVSAYVPKCGYIPLQSSFPEAMVITDTNDEKIINMDFNIKPTVIGLGVGIGTDAETIKAVEGFLKKNKTPLVIDADGINILAQKKTLLKLLPKQTILTPHPKELERLIGKWTDDFDKLEKVKTYSKKYNLIIVIKGANTITVFQDKLYVNSTGNPGLATAGSGDVLTGIITGLISQGYHPLNASVFGVYLHGKSGDIAIEDYGYQSLIASHIIDYLGEAYKDLFKQPEQPQAQEEAVDNKK</sequence>
<evidence type="ECO:0000259" key="21">
    <source>
        <dbReference type="PROSITE" id="PS51385"/>
    </source>
</evidence>
<dbReference type="PANTHER" id="PTHR12592:SF0">
    <property type="entry name" value="ATP-DEPENDENT (S)-NAD(P)H-HYDRATE DEHYDRATASE"/>
    <property type="match status" value="1"/>
</dbReference>
<feature type="binding site" evidence="17">
    <location>
        <position position="440"/>
    </location>
    <ligand>
        <name>AMP</name>
        <dbReference type="ChEBI" id="CHEBI:456215"/>
    </ligand>
</feature>
<evidence type="ECO:0000256" key="9">
    <source>
        <dbReference type="ARBA" id="ARBA00022958"/>
    </source>
</evidence>
<dbReference type="HAMAP" id="MF_01965">
    <property type="entry name" value="NADHX_dehydratase"/>
    <property type="match status" value="1"/>
</dbReference>
<dbReference type="GO" id="GO:0052856">
    <property type="term" value="F:NAD(P)HX epimerase activity"/>
    <property type="evidence" value="ECO:0007669"/>
    <property type="project" value="UniProtKB-UniRule"/>
</dbReference>